<comment type="subcellular location">
    <subcellularLocation>
        <location evidence="1">Membrane</location>
        <topology evidence="1">Multi-pass membrane protein</topology>
    </subcellularLocation>
</comment>
<protein>
    <recommendedName>
        <fullName evidence="9">TLC domain-containing protein</fullName>
    </recommendedName>
</protein>
<comment type="similarity">
    <text evidence="2">Belongs to the sphingosine N-acyltransferase family.</text>
</comment>
<name>A0A2T9ZKQ6_9FUNG</name>
<dbReference type="Proteomes" id="UP000245609">
    <property type="component" value="Unassembled WGS sequence"/>
</dbReference>
<dbReference type="GO" id="GO:0050291">
    <property type="term" value="F:sphingosine N-acyltransferase activity"/>
    <property type="evidence" value="ECO:0007669"/>
    <property type="project" value="InterPro"/>
</dbReference>
<dbReference type="InterPro" id="IPR016439">
    <property type="entry name" value="Lag1/Lac1-like"/>
</dbReference>
<feature type="transmembrane region" description="Helical" evidence="8">
    <location>
        <begin position="292"/>
        <end position="310"/>
    </location>
</feature>
<keyword evidence="3 6" id="KW-0812">Transmembrane</keyword>
<evidence type="ECO:0000256" key="8">
    <source>
        <dbReference type="SAM" id="Phobius"/>
    </source>
</evidence>
<organism evidence="10 11">
    <name type="scientific">Smittium megazygosporum</name>
    <dbReference type="NCBI Taxonomy" id="133381"/>
    <lineage>
        <taxon>Eukaryota</taxon>
        <taxon>Fungi</taxon>
        <taxon>Fungi incertae sedis</taxon>
        <taxon>Zoopagomycota</taxon>
        <taxon>Kickxellomycotina</taxon>
        <taxon>Harpellomycetes</taxon>
        <taxon>Harpellales</taxon>
        <taxon>Legeriomycetaceae</taxon>
        <taxon>Smittium</taxon>
    </lineage>
</organism>
<dbReference type="PANTHER" id="PTHR12560">
    <property type="entry name" value="LONGEVITY ASSURANCE FACTOR 1 LAG1"/>
    <property type="match status" value="1"/>
</dbReference>
<evidence type="ECO:0000256" key="2">
    <source>
        <dbReference type="ARBA" id="ARBA00009808"/>
    </source>
</evidence>
<evidence type="ECO:0000256" key="7">
    <source>
        <dbReference type="SAM" id="MobiDB-lite"/>
    </source>
</evidence>
<feature type="transmembrane region" description="Helical" evidence="8">
    <location>
        <begin position="124"/>
        <end position="146"/>
    </location>
</feature>
<proteinExistence type="inferred from homology"/>
<gene>
    <name evidence="10" type="ORF">BB560_000312</name>
</gene>
<dbReference type="GO" id="GO:0016020">
    <property type="term" value="C:membrane"/>
    <property type="evidence" value="ECO:0007669"/>
    <property type="project" value="UniProtKB-SubCell"/>
</dbReference>
<keyword evidence="11" id="KW-1185">Reference proteome</keyword>
<dbReference type="PROSITE" id="PS50922">
    <property type="entry name" value="TLC"/>
    <property type="match status" value="1"/>
</dbReference>
<feature type="transmembrane region" description="Helical" evidence="8">
    <location>
        <begin position="76"/>
        <end position="95"/>
    </location>
</feature>
<dbReference type="STRING" id="133381.A0A2T9ZKQ6"/>
<feature type="compositionally biased region" description="Polar residues" evidence="7">
    <location>
        <begin position="19"/>
        <end position="46"/>
    </location>
</feature>
<feature type="region of interest" description="Disordered" evidence="7">
    <location>
        <begin position="1"/>
        <end position="60"/>
    </location>
</feature>
<sequence>MATEKDSEVKPLLEKESAPSIQEPHQVSDPTSETQPSSEQAQSLESQNPNQVQQPQRRKLRKRVLTSEDYDMINEVDIMGITSAFVAATFAGYFLNLKVTDNFITFHYPIPDKPNYYHIGGKDFYIVSQIICCLLFLRSALFHYVFRPFSNFLGITNPKARVRFNEQGWEFFRGTVSFLAGFYLIRTNPDLIGFKEVWSSYPIIPVHISFKLYYLTQMALWASNMIVLFIEERRSDFLIMLLHHIATEVLIVVSYFMNIPTIGIAIHTTMDAVDIFLPLSKLFKYAGHETPVAISFVIMLFTWLYTRHYLLVRFIWSSIFDAGKYAALSYNPEKGLYLTDRNRYFCVAFLIVLEILCIIWLFQILMVIKKIFSGNGLTDVRSDDEHQIDPKNKFKKE</sequence>
<evidence type="ECO:0000256" key="3">
    <source>
        <dbReference type="ARBA" id="ARBA00022692"/>
    </source>
</evidence>
<accession>A0A2T9ZKQ6</accession>
<dbReference type="GO" id="GO:0046513">
    <property type="term" value="P:ceramide biosynthetic process"/>
    <property type="evidence" value="ECO:0007669"/>
    <property type="project" value="InterPro"/>
</dbReference>
<keyword evidence="4 8" id="KW-1133">Transmembrane helix</keyword>
<dbReference type="PANTHER" id="PTHR12560:SF0">
    <property type="entry name" value="LD18904P"/>
    <property type="match status" value="1"/>
</dbReference>
<keyword evidence="5 6" id="KW-0472">Membrane</keyword>
<comment type="caution">
    <text evidence="10">The sequence shown here is derived from an EMBL/GenBank/DDBJ whole genome shotgun (WGS) entry which is preliminary data.</text>
</comment>
<dbReference type="SMART" id="SM00724">
    <property type="entry name" value="TLC"/>
    <property type="match status" value="1"/>
</dbReference>
<evidence type="ECO:0000313" key="10">
    <source>
        <dbReference type="EMBL" id="PVV05165.1"/>
    </source>
</evidence>
<feature type="domain" description="TLC" evidence="9">
    <location>
        <begin position="159"/>
        <end position="373"/>
    </location>
</feature>
<reference evidence="10 11" key="1">
    <citation type="journal article" date="2018" name="MBio">
        <title>Comparative Genomics Reveals the Core Gene Toolbox for the Fungus-Insect Symbiosis.</title>
        <authorList>
            <person name="Wang Y."/>
            <person name="Stata M."/>
            <person name="Wang W."/>
            <person name="Stajich J.E."/>
            <person name="White M.M."/>
            <person name="Moncalvo J.M."/>
        </authorList>
    </citation>
    <scope>NUCLEOTIDE SEQUENCE [LARGE SCALE GENOMIC DNA]</scope>
    <source>
        <strain evidence="10 11">SC-DP-2</strain>
    </source>
</reference>
<dbReference type="InterPro" id="IPR006634">
    <property type="entry name" value="TLC-dom"/>
</dbReference>
<evidence type="ECO:0000313" key="11">
    <source>
        <dbReference type="Proteomes" id="UP000245609"/>
    </source>
</evidence>
<dbReference type="Pfam" id="PF03798">
    <property type="entry name" value="TRAM_LAG1_CLN8"/>
    <property type="match status" value="1"/>
</dbReference>
<dbReference type="EMBL" id="MBFS01000030">
    <property type="protein sequence ID" value="PVV05165.1"/>
    <property type="molecule type" value="Genomic_DNA"/>
</dbReference>
<evidence type="ECO:0000256" key="5">
    <source>
        <dbReference type="ARBA" id="ARBA00023136"/>
    </source>
</evidence>
<dbReference type="PIRSF" id="PIRSF005225">
    <property type="entry name" value="LAG1_LAC1"/>
    <property type="match status" value="1"/>
</dbReference>
<dbReference type="OrthoDB" id="537032at2759"/>
<evidence type="ECO:0000259" key="9">
    <source>
        <dbReference type="PROSITE" id="PS50922"/>
    </source>
</evidence>
<feature type="transmembrane region" description="Helical" evidence="8">
    <location>
        <begin position="212"/>
        <end position="230"/>
    </location>
</feature>
<evidence type="ECO:0000256" key="6">
    <source>
        <dbReference type="PROSITE-ProRule" id="PRU00205"/>
    </source>
</evidence>
<feature type="transmembrane region" description="Helical" evidence="8">
    <location>
        <begin position="342"/>
        <end position="362"/>
    </location>
</feature>
<feature type="compositionally biased region" description="Basic and acidic residues" evidence="7">
    <location>
        <begin position="1"/>
        <end position="17"/>
    </location>
</feature>
<evidence type="ECO:0000256" key="1">
    <source>
        <dbReference type="ARBA" id="ARBA00004141"/>
    </source>
</evidence>
<evidence type="ECO:0000256" key="4">
    <source>
        <dbReference type="ARBA" id="ARBA00022989"/>
    </source>
</evidence>
<dbReference type="AlphaFoldDB" id="A0A2T9ZKQ6"/>